<protein>
    <submittedName>
        <fullName evidence="1">Uncharacterized protein</fullName>
    </submittedName>
</protein>
<proteinExistence type="predicted"/>
<evidence type="ECO:0000313" key="1">
    <source>
        <dbReference type="EMBL" id="KAF2820369.1"/>
    </source>
</evidence>
<dbReference type="AlphaFoldDB" id="A0A6A6ZI43"/>
<accession>A0A6A6ZI43</accession>
<reference evidence="1" key="1">
    <citation type="journal article" date="2020" name="Stud. Mycol.">
        <title>101 Dothideomycetes genomes: a test case for predicting lifestyles and emergence of pathogens.</title>
        <authorList>
            <person name="Haridas S."/>
            <person name="Albert R."/>
            <person name="Binder M."/>
            <person name="Bloem J."/>
            <person name="Labutti K."/>
            <person name="Salamov A."/>
            <person name="Andreopoulos B."/>
            <person name="Baker S."/>
            <person name="Barry K."/>
            <person name="Bills G."/>
            <person name="Bluhm B."/>
            <person name="Cannon C."/>
            <person name="Castanera R."/>
            <person name="Culley D."/>
            <person name="Daum C."/>
            <person name="Ezra D."/>
            <person name="Gonzalez J."/>
            <person name="Henrissat B."/>
            <person name="Kuo A."/>
            <person name="Liang C."/>
            <person name="Lipzen A."/>
            <person name="Lutzoni F."/>
            <person name="Magnuson J."/>
            <person name="Mondo S."/>
            <person name="Nolan M."/>
            <person name="Ohm R."/>
            <person name="Pangilinan J."/>
            <person name="Park H.-J."/>
            <person name="Ramirez L."/>
            <person name="Alfaro M."/>
            <person name="Sun H."/>
            <person name="Tritt A."/>
            <person name="Yoshinaga Y."/>
            <person name="Zwiers L.-H."/>
            <person name="Turgeon B."/>
            <person name="Goodwin S."/>
            <person name="Spatafora J."/>
            <person name="Crous P."/>
            <person name="Grigoriev I."/>
        </authorList>
    </citation>
    <scope>NUCLEOTIDE SEQUENCE</scope>
    <source>
        <strain evidence="1">CBS 113818</strain>
    </source>
</reference>
<sequence>MITTPPWESWETYETFASFSSPKPHSRFMDLPPELRVQVYKHLVVVSKIFYTPCFYESKEDGRFHTSRVKADLRGGFGDLPRKNLFVLPQDYNYRMLFNDYGVGSPLVRNGYRPLFPAVGLNMITNMSIAFIHSFDLPLVMDASEWPMIKAEGLEDYKDLTPDNRCFYAHEMGKEKLLGYWRGLANAMGKIIKGLSYLEIDLTSAFCPAGCCRILEIDFDFLVRLKPKVIRVVGLHEGEKYLLEIEMKNAFPDQELKDVGITLVCDGVEDPWAKFCFPRRTRGM</sequence>
<organism evidence="1 2">
    <name type="scientific">Ophiobolus disseminans</name>
    <dbReference type="NCBI Taxonomy" id="1469910"/>
    <lineage>
        <taxon>Eukaryota</taxon>
        <taxon>Fungi</taxon>
        <taxon>Dikarya</taxon>
        <taxon>Ascomycota</taxon>
        <taxon>Pezizomycotina</taxon>
        <taxon>Dothideomycetes</taxon>
        <taxon>Pleosporomycetidae</taxon>
        <taxon>Pleosporales</taxon>
        <taxon>Pleosporineae</taxon>
        <taxon>Phaeosphaeriaceae</taxon>
        <taxon>Ophiobolus</taxon>
    </lineage>
</organism>
<evidence type="ECO:0000313" key="2">
    <source>
        <dbReference type="Proteomes" id="UP000799424"/>
    </source>
</evidence>
<dbReference type="Proteomes" id="UP000799424">
    <property type="component" value="Unassembled WGS sequence"/>
</dbReference>
<gene>
    <name evidence="1" type="ORF">CC86DRAFT_429087</name>
</gene>
<dbReference type="OrthoDB" id="62952at2759"/>
<dbReference type="EMBL" id="MU006241">
    <property type="protein sequence ID" value="KAF2820369.1"/>
    <property type="molecule type" value="Genomic_DNA"/>
</dbReference>
<name>A0A6A6ZI43_9PLEO</name>
<keyword evidence="2" id="KW-1185">Reference proteome</keyword>